<accession>A0A9Q3YGG5</accession>
<reference evidence="2" key="1">
    <citation type="submission" date="2020-09" db="EMBL/GenBank/DDBJ databases">
        <title>Genome sequence of Vibrio parahaemolyticus isolates.</title>
        <authorList>
            <person name="Hammerl J.A."/>
            <person name="Strauch E."/>
        </authorList>
    </citation>
    <scope>NUCLEOTIDE SEQUENCE</scope>
    <source>
        <strain evidence="2">17-VB00146</strain>
    </source>
</reference>
<dbReference type="Proteomes" id="UP000726777">
    <property type="component" value="Unassembled WGS sequence"/>
</dbReference>
<evidence type="ECO:0000313" key="2">
    <source>
        <dbReference type="EMBL" id="MCC3803999.1"/>
    </source>
</evidence>
<dbReference type="AlphaFoldDB" id="A0A9Q3YGG5"/>
<evidence type="ECO:0000313" key="3">
    <source>
        <dbReference type="Proteomes" id="UP000726777"/>
    </source>
</evidence>
<keyword evidence="1" id="KW-0812">Transmembrane</keyword>
<dbReference type="RefSeq" id="WP_228085672.1">
    <property type="nucleotide sequence ID" value="NZ_JACVHL010000002.1"/>
</dbReference>
<keyword evidence="1" id="KW-0472">Membrane</keyword>
<feature type="transmembrane region" description="Helical" evidence="1">
    <location>
        <begin position="107"/>
        <end position="124"/>
    </location>
</feature>
<feature type="transmembrane region" description="Helical" evidence="1">
    <location>
        <begin position="35"/>
        <end position="53"/>
    </location>
</feature>
<name>A0A9Q3YGG5_VIBPH</name>
<protein>
    <submittedName>
        <fullName evidence="2">Uncharacterized protein</fullName>
    </submittedName>
</protein>
<feature type="transmembrane region" description="Helical" evidence="1">
    <location>
        <begin position="65"/>
        <end position="87"/>
    </location>
</feature>
<comment type="caution">
    <text evidence="2">The sequence shown here is derived from an EMBL/GenBank/DDBJ whole genome shotgun (WGS) entry which is preliminary data.</text>
</comment>
<dbReference type="EMBL" id="JACVHL010000002">
    <property type="protein sequence ID" value="MCC3803999.1"/>
    <property type="molecule type" value="Genomic_DNA"/>
</dbReference>
<sequence>MKRFALSYFLYLVFFHVSLLIGTLALQNLLTTLEITRSVLAGQGLIYMLMLFFPIANSGLSSLKVFLVSMPILVFCLAMKVVIANSILGLETYTFSLESMKEVSEAIVSIMVFVTSAAISYEIARRVNSEFRFFSK</sequence>
<organism evidence="2 3">
    <name type="scientific">Vibrio parahaemolyticus</name>
    <dbReference type="NCBI Taxonomy" id="670"/>
    <lineage>
        <taxon>Bacteria</taxon>
        <taxon>Pseudomonadati</taxon>
        <taxon>Pseudomonadota</taxon>
        <taxon>Gammaproteobacteria</taxon>
        <taxon>Vibrionales</taxon>
        <taxon>Vibrionaceae</taxon>
        <taxon>Vibrio</taxon>
    </lineage>
</organism>
<feature type="transmembrane region" description="Helical" evidence="1">
    <location>
        <begin position="9"/>
        <end position="29"/>
    </location>
</feature>
<keyword evidence="1" id="KW-1133">Transmembrane helix</keyword>
<gene>
    <name evidence="2" type="ORF">IB292_03000</name>
</gene>
<proteinExistence type="predicted"/>
<evidence type="ECO:0000256" key="1">
    <source>
        <dbReference type="SAM" id="Phobius"/>
    </source>
</evidence>